<dbReference type="Pfam" id="PF01312">
    <property type="entry name" value="Bac_export_2"/>
    <property type="match status" value="1"/>
</dbReference>
<dbReference type="EMBL" id="VFOQ01000002">
    <property type="protein sequence ID" value="TQL56995.1"/>
    <property type="molecule type" value="Genomic_DNA"/>
</dbReference>
<feature type="region of interest" description="Disordered" evidence="1">
    <location>
        <begin position="220"/>
        <end position="243"/>
    </location>
</feature>
<dbReference type="RefSeq" id="WP_141790344.1">
    <property type="nucleotide sequence ID" value="NZ_BAAAKX010000019.1"/>
</dbReference>
<keyword evidence="2" id="KW-1133">Transmembrane helix</keyword>
<feature type="transmembrane region" description="Helical" evidence="2">
    <location>
        <begin position="188"/>
        <end position="206"/>
    </location>
</feature>
<keyword evidence="3" id="KW-0966">Cell projection</keyword>
<feature type="transmembrane region" description="Helical" evidence="2">
    <location>
        <begin position="149"/>
        <end position="168"/>
    </location>
</feature>
<evidence type="ECO:0000256" key="2">
    <source>
        <dbReference type="SAM" id="Phobius"/>
    </source>
</evidence>
<proteinExistence type="predicted"/>
<dbReference type="Proteomes" id="UP000319514">
    <property type="component" value="Unassembled WGS sequence"/>
</dbReference>
<dbReference type="Gene3D" id="3.40.1690.10">
    <property type="entry name" value="secretion proteins EscU"/>
    <property type="match status" value="1"/>
</dbReference>
<evidence type="ECO:0000256" key="1">
    <source>
        <dbReference type="SAM" id="MobiDB-lite"/>
    </source>
</evidence>
<gene>
    <name evidence="3" type="ORF">FB474_3763</name>
</gene>
<dbReference type="PANTHER" id="PTHR30531">
    <property type="entry name" value="FLAGELLAR BIOSYNTHETIC PROTEIN FLHB"/>
    <property type="match status" value="1"/>
</dbReference>
<dbReference type="PANTHER" id="PTHR30531:SF12">
    <property type="entry name" value="FLAGELLAR BIOSYNTHETIC PROTEIN FLHB"/>
    <property type="match status" value="1"/>
</dbReference>
<dbReference type="PRINTS" id="PR00950">
    <property type="entry name" value="TYPE3IMSPROT"/>
</dbReference>
<sequence length="366" mass="39476">MSDKSQKTEKPTPQRRREAVKEGRIARSADVSAWLTVLAVSFLAPVTVRHTRELFTTLMGQVQQVIADPQPQRATELMSGAVTGMLGALAPLLFGTVVVALVGNVAQGGLRVSSKRFKPKWEHLNVAKGIKRMVGAQAAWSLAKTLLKFGLLGVVAWMLLKGVVAQFTGTAWSLSSAMLGAVDAAQHLLRVVAVVGLVIAAADYLVERRRVEKSMMMSREEIKREARQSEGDPHQKGARLGRQRELSRNRMISNVRDADVVMVNPTHVAVALKYESGSGAPRVVAKGAGAVATRIREEAATHRLPMVEDVPLARALYAACEVGEEIPVALYDAVARVLAFVMSLRLRGTAVGVHRSPVPLGLVPTP</sequence>
<keyword evidence="3" id="KW-0282">Flagellum</keyword>
<feature type="transmembrane region" description="Helical" evidence="2">
    <location>
        <begin position="85"/>
        <end position="106"/>
    </location>
</feature>
<dbReference type="GO" id="GO:0009306">
    <property type="term" value="P:protein secretion"/>
    <property type="evidence" value="ECO:0007669"/>
    <property type="project" value="InterPro"/>
</dbReference>
<dbReference type="InterPro" id="IPR006135">
    <property type="entry name" value="T3SS_substrate_exporter"/>
</dbReference>
<dbReference type="GO" id="GO:0005886">
    <property type="term" value="C:plasma membrane"/>
    <property type="evidence" value="ECO:0007669"/>
    <property type="project" value="TreeGrafter"/>
</dbReference>
<evidence type="ECO:0000313" key="4">
    <source>
        <dbReference type="Proteomes" id="UP000319514"/>
    </source>
</evidence>
<dbReference type="AlphaFoldDB" id="A0A542Z9J8"/>
<dbReference type="OrthoDB" id="9807950at2"/>
<accession>A0A542Z9J8</accession>
<dbReference type="InterPro" id="IPR029025">
    <property type="entry name" value="T3SS_substrate_exporter_C"/>
</dbReference>
<feature type="region of interest" description="Disordered" evidence="1">
    <location>
        <begin position="1"/>
        <end position="23"/>
    </location>
</feature>
<feature type="transmembrane region" description="Helical" evidence="2">
    <location>
        <begin position="31"/>
        <end position="48"/>
    </location>
</feature>
<reference evidence="3 4" key="1">
    <citation type="submission" date="2019-06" db="EMBL/GenBank/DDBJ databases">
        <title>Sequencing the genomes of 1000 actinobacteria strains.</title>
        <authorList>
            <person name="Klenk H.-P."/>
        </authorList>
    </citation>
    <scope>NUCLEOTIDE SEQUENCE [LARGE SCALE GENOMIC DNA]</scope>
    <source>
        <strain evidence="3 4">DSM 18082</strain>
    </source>
</reference>
<keyword evidence="3" id="KW-0969">Cilium</keyword>
<feature type="compositionally biased region" description="Basic and acidic residues" evidence="1">
    <location>
        <begin position="220"/>
        <end position="235"/>
    </location>
</feature>
<organism evidence="3 4">
    <name type="scientific">Oryzihumus leptocrescens</name>
    <dbReference type="NCBI Taxonomy" id="297536"/>
    <lineage>
        <taxon>Bacteria</taxon>
        <taxon>Bacillati</taxon>
        <taxon>Actinomycetota</taxon>
        <taxon>Actinomycetes</taxon>
        <taxon>Micrococcales</taxon>
        <taxon>Intrasporangiaceae</taxon>
        <taxon>Oryzihumus</taxon>
    </lineage>
</organism>
<name>A0A542Z9J8_9MICO</name>
<keyword evidence="2" id="KW-0472">Membrane</keyword>
<comment type="caution">
    <text evidence="3">The sequence shown here is derived from an EMBL/GenBank/DDBJ whole genome shotgun (WGS) entry which is preliminary data.</text>
</comment>
<keyword evidence="2" id="KW-0812">Transmembrane</keyword>
<protein>
    <submittedName>
        <fullName evidence="3">Flagellar biosynthetic protein FlhB</fullName>
    </submittedName>
</protein>
<dbReference type="SUPFAM" id="SSF160544">
    <property type="entry name" value="EscU C-terminal domain-like"/>
    <property type="match status" value="1"/>
</dbReference>
<keyword evidence="4" id="KW-1185">Reference proteome</keyword>
<evidence type="ECO:0000313" key="3">
    <source>
        <dbReference type="EMBL" id="TQL56995.1"/>
    </source>
</evidence>